<proteinExistence type="predicted"/>
<dbReference type="EMBL" id="MU157907">
    <property type="protein sequence ID" value="KAF9523987.1"/>
    <property type="molecule type" value="Genomic_DNA"/>
</dbReference>
<dbReference type="AlphaFoldDB" id="A0A9P6E7K7"/>
<comment type="caution">
    <text evidence="1">The sequence shown here is derived from an EMBL/GenBank/DDBJ whole genome shotgun (WGS) entry which is preliminary data.</text>
</comment>
<keyword evidence="2" id="KW-1185">Reference proteome</keyword>
<evidence type="ECO:0000313" key="2">
    <source>
        <dbReference type="Proteomes" id="UP000807306"/>
    </source>
</evidence>
<evidence type="ECO:0000313" key="1">
    <source>
        <dbReference type="EMBL" id="KAF9523987.1"/>
    </source>
</evidence>
<protein>
    <submittedName>
        <fullName evidence="1">Uncharacterized protein</fullName>
    </submittedName>
</protein>
<dbReference type="Proteomes" id="UP000807306">
    <property type="component" value="Unassembled WGS sequence"/>
</dbReference>
<name>A0A9P6E7K7_9AGAR</name>
<organism evidence="1 2">
    <name type="scientific">Crepidotus variabilis</name>
    <dbReference type="NCBI Taxonomy" id="179855"/>
    <lineage>
        <taxon>Eukaryota</taxon>
        <taxon>Fungi</taxon>
        <taxon>Dikarya</taxon>
        <taxon>Basidiomycota</taxon>
        <taxon>Agaricomycotina</taxon>
        <taxon>Agaricomycetes</taxon>
        <taxon>Agaricomycetidae</taxon>
        <taxon>Agaricales</taxon>
        <taxon>Agaricineae</taxon>
        <taxon>Crepidotaceae</taxon>
        <taxon>Crepidotus</taxon>
    </lineage>
</organism>
<gene>
    <name evidence="1" type="ORF">CPB83DRAFT_647023</name>
</gene>
<sequence>MVEVCHILLTTTIGRRLQILLVRPFPQTHTPVLDISSLRPRAKEVQTSFRSCSCPVITVFGACPLKGRWGRQWFRRRPRGQNPQTYNKCSLLLYPDLVARCMLSASMVVLSMVQASLSRLKLSNLYQPSTAPLPRARRMTYGHRLNGGVINFPSVGFWAGRGSLIMEVGN</sequence>
<reference evidence="1" key="1">
    <citation type="submission" date="2020-11" db="EMBL/GenBank/DDBJ databases">
        <authorList>
            <consortium name="DOE Joint Genome Institute"/>
            <person name="Ahrendt S."/>
            <person name="Riley R."/>
            <person name="Andreopoulos W."/>
            <person name="Labutti K."/>
            <person name="Pangilinan J."/>
            <person name="Ruiz-Duenas F.J."/>
            <person name="Barrasa J.M."/>
            <person name="Sanchez-Garcia M."/>
            <person name="Camarero S."/>
            <person name="Miyauchi S."/>
            <person name="Serrano A."/>
            <person name="Linde D."/>
            <person name="Babiker R."/>
            <person name="Drula E."/>
            <person name="Ayuso-Fernandez I."/>
            <person name="Pacheco R."/>
            <person name="Padilla G."/>
            <person name="Ferreira P."/>
            <person name="Barriuso J."/>
            <person name="Kellner H."/>
            <person name="Castanera R."/>
            <person name="Alfaro M."/>
            <person name="Ramirez L."/>
            <person name="Pisabarro A.G."/>
            <person name="Kuo A."/>
            <person name="Tritt A."/>
            <person name="Lipzen A."/>
            <person name="He G."/>
            <person name="Yan M."/>
            <person name="Ng V."/>
            <person name="Cullen D."/>
            <person name="Martin F."/>
            <person name="Rosso M.-N."/>
            <person name="Henrissat B."/>
            <person name="Hibbett D."/>
            <person name="Martinez A.T."/>
            <person name="Grigoriev I.V."/>
        </authorList>
    </citation>
    <scope>NUCLEOTIDE SEQUENCE</scope>
    <source>
        <strain evidence="1">CBS 506.95</strain>
    </source>
</reference>
<accession>A0A9P6E7K7</accession>